<comment type="caution">
    <text evidence="3">The sequence shown here is derived from an EMBL/GenBank/DDBJ whole genome shotgun (WGS) entry which is preliminary data.</text>
</comment>
<evidence type="ECO:0000313" key="3">
    <source>
        <dbReference type="EMBL" id="PZQ62150.1"/>
    </source>
</evidence>
<dbReference type="AlphaFoldDB" id="A0A2W5RFS7"/>
<gene>
    <name evidence="3" type="ORF">DI544_05155</name>
</gene>
<evidence type="ECO:0000313" key="4">
    <source>
        <dbReference type="Proteomes" id="UP000249229"/>
    </source>
</evidence>
<dbReference type="Proteomes" id="UP000249229">
    <property type="component" value="Unassembled WGS sequence"/>
</dbReference>
<protein>
    <submittedName>
        <fullName evidence="3">Ubiquinol-cytochrome C chaperone</fullName>
    </submittedName>
</protein>
<sequence>MPSDGARQARAVGGAWLDEGKARLGWWRNVLRRRDRDAALPLYDAVVARARRPHWYVEGAVPDTLDGRFDMVAAVLAMVLLRLEGDAEGAAPVAQLTERFVDDMDAQVRQIGFGDMVVGKHVGRMMGMLGGRLGAYRDGLAGGDLDAALVRNLYRGQAPDAAALAHTRDALVRLRGDLDAVPVDALMEGTLP</sequence>
<dbReference type="EMBL" id="QFQI01000002">
    <property type="protein sequence ID" value="PZQ62150.1"/>
    <property type="molecule type" value="Genomic_DNA"/>
</dbReference>
<dbReference type="Pfam" id="PF03981">
    <property type="entry name" value="Ubiq_cyt_C_chap"/>
    <property type="match status" value="1"/>
</dbReference>
<dbReference type="InterPro" id="IPR021150">
    <property type="entry name" value="Ubiq_cyt_c_chap"/>
</dbReference>
<evidence type="ECO:0000256" key="1">
    <source>
        <dbReference type="ARBA" id="ARBA00006436"/>
    </source>
</evidence>
<evidence type="ECO:0000259" key="2">
    <source>
        <dbReference type="Pfam" id="PF03981"/>
    </source>
</evidence>
<accession>A0A2W5RFS7</accession>
<comment type="similarity">
    <text evidence="1">Belongs to the UPF0174 family.</text>
</comment>
<organism evidence="3 4">
    <name type="scientific">Sphingomonas taxi</name>
    <dbReference type="NCBI Taxonomy" id="1549858"/>
    <lineage>
        <taxon>Bacteria</taxon>
        <taxon>Pseudomonadati</taxon>
        <taxon>Pseudomonadota</taxon>
        <taxon>Alphaproteobacteria</taxon>
        <taxon>Sphingomonadales</taxon>
        <taxon>Sphingomonadaceae</taxon>
        <taxon>Sphingomonas</taxon>
    </lineage>
</organism>
<proteinExistence type="inferred from homology"/>
<reference evidence="3 4" key="1">
    <citation type="submission" date="2017-08" db="EMBL/GenBank/DDBJ databases">
        <title>Infants hospitalized years apart are colonized by the same room-sourced microbial strains.</title>
        <authorList>
            <person name="Brooks B."/>
            <person name="Olm M.R."/>
            <person name="Firek B.A."/>
            <person name="Baker R."/>
            <person name="Thomas B.C."/>
            <person name="Morowitz M.J."/>
            <person name="Banfield J.F."/>
        </authorList>
    </citation>
    <scope>NUCLEOTIDE SEQUENCE [LARGE SCALE GENOMIC DNA]</scope>
    <source>
        <strain evidence="3">S2_005_001_R1_22</strain>
    </source>
</reference>
<feature type="domain" description="Ubiquinol-cytochrome c chaperone" evidence="2">
    <location>
        <begin position="60"/>
        <end position="190"/>
    </location>
</feature>
<name>A0A2W5RFS7_9SPHN</name>